<evidence type="ECO:0000313" key="1">
    <source>
        <dbReference type="EMBL" id="SKA52663.1"/>
    </source>
</evidence>
<dbReference type="Proteomes" id="UP000191116">
    <property type="component" value="Unassembled WGS sequence"/>
</dbReference>
<accession>A0A1T4UJ09</accession>
<evidence type="ECO:0000313" key="2">
    <source>
        <dbReference type="Proteomes" id="UP000191116"/>
    </source>
</evidence>
<dbReference type="EMBL" id="FUWP01000025">
    <property type="protein sequence ID" value="SKA52663.1"/>
    <property type="molecule type" value="Genomic_DNA"/>
</dbReference>
<reference evidence="1 2" key="1">
    <citation type="submission" date="2017-02" db="EMBL/GenBank/DDBJ databases">
        <authorList>
            <person name="Peterson S.W."/>
        </authorList>
    </citation>
    <scope>NUCLEOTIDE SEQUENCE [LARGE SCALE GENOMIC DNA]</scope>
    <source>
        <strain evidence="1 2">CECT 9189</strain>
    </source>
</reference>
<dbReference type="AlphaFoldDB" id="A0A1T4UJ09"/>
<sequence length="70" mass="8008">MCPPKHYRDLATEAQVEQSKHESQVGMVSSLEFEQYKQYLQTASIELTKIFNESAGRLTTKGMIKVNDNE</sequence>
<name>A0A1T4UJ09_9GAMM</name>
<gene>
    <name evidence="1" type="ORF">CZ814_03321</name>
</gene>
<protein>
    <submittedName>
        <fullName evidence="1">Uncharacterized protein</fullName>
    </submittedName>
</protein>
<proteinExistence type="predicted"/>
<dbReference type="RefSeq" id="WP_080176037.1">
    <property type="nucleotide sequence ID" value="NZ_AP024857.1"/>
</dbReference>
<organism evidence="1 2">
    <name type="scientific">Photobacterium toruni</name>
    <dbReference type="NCBI Taxonomy" id="1935446"/>
    <lineage>
        <taxon>Bacteria</taxon>
        <taxon>Pseudomonadati</taxon>
        <taxon>Pseudomonadota</taxon>
        <taxon>Gammaproteobacteria</taxon>
        <taxon>Vibrionales</taxon>
        <taxon>Vibrionaceae</taxon>
        <taxon>Photobacterium</taxon>
    </lineage>
</organism>